<sequence>MILPETLKQRLQEYSDTGFIKIDSRELFSYESWIQVLIGQKYLKSYEKFSQPDIPANGAVQFLTNVHNAIKREVDKLPEHRIFINNLNK</sequence>
<evidence type="ECO:0000313" key="1">
    <source>
        <dbReference type="EMBL" id="MDU0354348.1"/>
    </source>
</evidence>
<proteinExistence type="predicted"/>
<protein>
    <submittedName>
        <fullName evidence="1">Uncharacterized protein</fullName>
    </submittedName>
</protein>
<dbReference type="RefSeq" id="WP_316025955.1">
    <property type="nucleotide sequence ID" value="NZ_JAWDIO010000002.1"/>
</dbReference>
<accession>A0ABU3SWI1</accession>
<dbReference type="Proteomes" id="UP001247805">
    <property type="component" value="Unassembled WGS sequence"/>
</dbReference>
<gene>
    <name evidence="1" type="ORF">RS130_10770</name>
</gene>
<dbReference type="EMBL" id="JAWDIO010000002">
    <property type="protein sequence ID" value="MDU0354348.1"/>
    <property type="molecule type" value="Genomic_DNA"/>
</dbReference>
<dbReference type="Gene3D" id="3.50.50.60">
    <property type="entry name" value="FAD/NAD(P)-binding domain"/>
    <property type="match status" value="1"/>
</dbReference>
<comment type="caution">
    <text evidence="1">The sequence shown here is derived from an EMBL/GenBank/DDBJ whole genome shotgun (WGS) entry which is preliminary data.</text>
</comment>
<reference evidence="1 2" key="1">
    <citation type="submission" date="2023-10" db="EMBL/GenBank/DDBJ databases">
        <title>Glaciecola aquimarina strain GGW-M5 nov., isolated from a coastal seawater.</title>
        <authorList>
            <person name="Bayburt H."/>
            <person name="Kim J.M."/>
            <person name="Choi B.J."/>
            <person name="Jeon C.O."/>
        </authorList>
    </citation>
    <scope>NUCLEOTIDE SEQUENCE [LARGE SCALE GENOMIC DNA]</scope>
    <source>
        <strain evidence="1 2">KCTC 32108</strain>
    </source>
</reference>
<keyword evidence="2" id="KW-1185">Reference proteome</keyword>
<organism evidence="1 2">
    <name type="scientific">Paraglaciecola aquimarina</name>
    <dbReference type="NCBI Taxonomy" id="1235557"/>
    <lineage>
        <taxon>Bacteria</taxon>
        <taxon>Pseudomonadati</taxon>
        <taxon>Pseudomonadota</taxon>
        <taxon>Gammaproteobacteria</taxon>
        <taxon>Alteromonadales</taxon>
        <taxon>Alteromonadaceae</taxon>
        <taxon>Paraglaciecola</taxon>
    </lineage>
</organism>
<evidence type="ECO:0000313" key="2">
    <source>
        <dbReference type="Proteomes" id="UP001247805"/>
    </source>
</evidence>
<dbReference type="InterPro" id="IPR036188">
    <property type="entry name" value="FAD/NAD-bd_sf"/>
</dbReference>
<name>A0ABU3SWI1_9ALTE</name>